<dbReference type="Proteomes" id="UP000264820">
    <property type="component" value="Unplaced"/>
</dbReference>
<keyword evidence="4" id="KW-1185">Reference proteome</keyword>
<feature type="domain" description="Fibrinogen C-terminal" evidence="2">
    <location>
        <begin position="141"/>
        <end position="322"/>
    </location>
</feature>
<accession>A0A3Q2XWQ4</accession>
<evidence type="ECO:0000313" key="4">
    <source>
        <dbReference type="Proteomes" id="UP000264820"/>
    </source>
</evidence>
<dbReference type="InterPro" id="IPR050373">
    <property type="entry name" value="Fibrinogen_C-term_domain"/>
</dbReference>
<dbReference type="CDD" id="cd00087">
    <property type="entry name" value="FReD"/>
    <property type="match status" value="1"/>
</dbReference>
<proteinExistence type="predicted"/>
<reference evidence="3" key="2">
    <citation type="submission" date="2025-09" db="UniProtKB">
        <authorList>
            <consortium name="Ensembl"/>
        </authorList>
    </citation>
    <scope>IDENTIFICATION</scope>
</reference>
<dbReference type="SUPFAM" id="SSF56496">
    <property type="entry name" value="Fibrinogen C-terminal domain-like"/>
    <property type="match status" value="1"/>
</dbReference>
<dbReference type="Gene3D" id="3.90.215.10">
    <property type="entry name" value="Gamma Fibrinogen, chain A, domain 1"/>
    <property type="match status" value="1"/>
</dbReference>
<dbReference type="InterPro" id="IPR036056">
    <property type="entry name" value="Fibrinogen-like_C"/>
</dbReference>
<dbReference type="InterPro" id="IPR020837">
    <property type="entry name" value="Fibrinogen_CS"/>
</dbReference>
<evidence type="ECO:0000256" key="1">
    <source>
        <dbReference type="ARBA" id="ARBA00023157"/>
    </source>
</evidence>
<protein>
    <submittedName>
        <fullName evidence="3">Si:ch211-203k16.3</fullName>
    </submittedName>
</protein>
<organism evidence="3 4">
    <name type="scientific">Hippocampus comes</name>
    <name type="common">Tiger tail seahorse</name>
    <dbReference type="NCBI Taxonomy" id="109280"/>
    <lineage>
        <taxon>Eukaryota</taxon>
        <taxon>Metazoa</taxon>
        <taxon>Chordata</taxon>
        <taxon>Craniata</taxon>
        <taxon>Vertebrata</taxon>
        <taxon>Euteleostomi</taxon>
        <taxon>Actinopterygii</taxon>
        <taxon>Neopterygii</taxon>
        <taxon>Teleostei</taxon>
        <taxon>Neoteleostei</taxon>
        <taxon>Acanthomorphata</taxon>
        <taxon>Syngnathiaria</taxon>
        <taxon>Syngnathiformes</taxon>
        <taxon>Syngnathoidei</taxon>
        <taxon>Syngnathidae</taxon>
        <taxon>Hippocampus</taxon>
    </lineage>
</organism>
<dbReference type="PROSITE" id="PS51406">
    <property type="entry name" value="FIBRINOGEN_C_2"/>
    <property type="match status" value="1"/>
</dbReference>
<dbReference type="GeneTree" id="ENSGT00940000164041"/>
<name>A0A3Q2XWQ4_HIPCM</name>
<dbReference type="AlphaFoldDB" id="A0A3Q2XWQ4"/>
<dbReference type="NCBIfam" id="NF040941">
    <property type="entry name" value="GGGWT_bact"/>
    <property type="match status" value="1"/>
</dbReference>
<dbReference type="PANTHER" id="PTHR19143">
    <property type="entry name" value="FIBRINOGEN/TENASCIN/ANGIOPOEITIN"/>
    <property type="match status" value="1"/>
</dbReference>
<evidence type="ECO:0000259" key="2">
    <source>
        <dbReference type="PROSITE" id="PS51406"/>
    </source>
</evidence>
<dbReference type="SMART" id="SM00186">
    <property type="entry name" value="FBG"/>
    <property type="match status" value="1"/>
</dbReference>
<dbReference type="InterPro" id="IPR014716">
    <property type="entry name" value="Fibrinogen_a/b/g_C_1"/>
</dbReference>
<evidence type="ECO:0000313" key="3">
    <source>
        <dbReference type="Ensembl" id="ENSHCOP00000008787.1"/>
    </source>
</evidence>
<dbReference type="GO" id="GO:0005615">
    <property type="term" value="C:extracellular space"/>
    <property type="evidence" value="ECO:0007669"/>
    <property type="project" value="TreeGrafter"/>
</dbReference>
<dbReference type="STRING" id="109280.ENSHCOP00000008787"/>
<dbReference type="Pfam" id="PF00147">
    <property type="entry name" value="Fibrinogen_C"/>
    <property type="match status" value="1"/>
</dbReference>
<keyword evidence="1" id="KW-1015">Disulfide bond</keyword>
<dbReference type="InterPro" id="IPR002181">
    <property type="entry name" value="Fibrinogen_a/b/g_C_dom"/>
</dbReference>
<reference evidence="3" key="1">
    <citation type="submission" date="2025-08" db="UniProtKB">
        <authorList>
            <consortium name="Ensembl"/>
        </authorList>
    </citation>
    <scope>IDENTIFICATION</scope>
</reference>
<dbReference type="PANTHER" id="PTHR19143:SF466">
    <property type="entry name" value="FIBRINOGEN C-TERMINAL DOMAIN-CONTAINING PROTEIN"/>
    <property type="match status" value="1"/>
</dbReference>
<dbReference type="Ensembl" id="ENSHCOT00000025553.1">
    <property type="protein sequence ID" value="ENSHCOP00000008787.1"/>
    <property type="gene ID" value="ENSHCOG00000011121.1"/>
</dbReference>
<sequence>MSRPAGNRASGHVCVCVWCPHKESLRRVALQHDDASHFNATLERRFHEMEAHYAEATSLLHLQGTLILNLQNQVHNLSRLLEVVKKNPGCLINIVRPNSLMSTQQALHPGSLRLSENYNRLPAEGASYSLSCYIWLPVEIHHMRNCPIDCASIYYNGVRRSGVYTVVPSLAGMPVEVYCDMDTDGGGWTVIQRRVDGSVSFDRSWREYRAGFGDLHSEFWLGNDHIHELSGQGDYSLRIDLEDWSNRHKHALYQHFSVEDEEHRYRLHVSGFSGSAADSFGWYHDKHGFSTPDSGDICAEISHGGWWYSQCFYANLNGVYYRVTVQARQVLSVNLFKTPIEPCLRPTGRPLHA</sequence>
<dbReference type="PROSITE" id="PS00514">
    <property type="entry name" value="FIBRINOGEN_C_1"/>
    <property type="match status" value="1"/>
</dbReference>